<evidence type="ECO:0000256" key="3">
    <source>
        <dbReference type="ARBA" id="ARBA00022606"/>
    </source>
</evidence>
<evidence type="ECO:0000256" key="14">
    <source>
        <dbReference type="RuleBase" id="RU363047"/>
    </source>
</evidence>
<name>H3DFL7_TETNG</name>
<dbReference type="InterPro" id="IPR000276">
    <property type="entry name" value="GPCR_Rhodpsn"/>
</dbReference>
<keyword evidence="8 14" id="KW-0472">Membrane</keyword>
<feature type="transmembrane region" description="Helical" evidence="14">
    <location>
        <begin position="246"/>
        <end position="263"/>
    </location>
</feature>
<dbReference type="Pfam" id="PF13853">
    <property type="entry name" value="7tm_4"/>
    <property type="match status" value="1"/>
</dbReference>
<comment type="subcellular location">
    <subcellularLocation>
        <location evidence="1 14">Cell membrane</location>
        <topology evidence="1 14">Multi-pass membrane protein</topology>
    </subcellularLocation>
</comment>
<feature type="transmembrane region" description="Helical" evidence="14">
    <location>
        <begin position="24"/>
        <end position="51"/>
    </location>
</feature>
<dbReference type="FunFam" id="1.20.1070.10:FF:000024">
    <property type="entry name" value="Olfactory receptor"/>
    <property type="match status" value="1"/>
</dbReference>
<accession>H3DFL7</accession>
<keyword evidence="7 13" id="KW-0297">G-protein coupled receptor</keyword>
<protein>
    <recommendedName>
        <fullName evidence="14">Olfactory receptor</fullName>
    </recommendedName>
</protein>
<feature type="transmembrane region" description="Helical" evidence="14">
    <location>
        <begin position="94"/>
        <end position="122"/>
    </location>
</feature>
<feature type="transmembrane region" description="Helical" evidence="14">
    <location>
        <begin position="63"/>
        <end position="88"/>
    </location>
</feature>
<reference evidence="16" key="2">
    <citation type="submission" date="2025-08" db="UniProtKB">
        <authorList>
            <consortium name="Ensembl"/>
        </authorList>
    </citation>
    <scope>IDENTIFICATION</scope>
</reference>
<dbReference type="OMA" id="ISHHACI"/>
<evidence type="ECO:0000256" key="5">
    <source>
        <dbReference type="ARBA" id="ARBA00022725"/>
    </source>
</evidence>
<dbReference type="Gene3D" id="1.20.1070.10">
    <property type="entry name" value="Rhodopsin 7-helix transmembrane proteins"/>
    <property type="match status" value="1"/>
</dbReference>
<keyword evidence="3 14" id="KW-0716">Sensory transduction</keyword>
<dbReference type="InterPro" id="IPR052921">
    <property type="entry name" value="GPCR1_Superfamily_Member"/>
</dbReference>
<evidence type="ECO:0000256" key="2">
    <source>
        <dbReference type="ARBA" id="ARBA00022475"/>
    </source>
</evidence>
<evidence type="ECO:0000256" key="11">
    <source>
        <dbReference type="ARBA" id="ARBA00023180"/>
    </source>
</evidence>
<evidence type="ECO:0000256" key="1">
    <source>
        <dbReference type="ARBA" id="ARBA00004651"/>
    </source>
</evidence>
<evidence type="ECO:0000256" key="12">
    <source>
        <dbReference type="ARBA" id="ARBA00023224"/>
    </source>
</evidence>
<dbReference type="GO" id="GO:0005549">
    <property type="term" value="F:odorant binding"/>
    <property type="evidence" value="ECO:0007669"/>
    <property type="project" value="TreeGrafter"/>
</dbReference>
<feature type="domain" description="G-protein coupled receptors family 1 profile" evidence="15">
    <location>
        <begin position="43"/>
        <end position="292"/>
    </location>
</feature>
<feature type="transmembrane region" description="Helical" evidence="14">
    <location>
        <begin position="275"/>
        <end position="294"/>
    </location>
</feature>
<reference evidence="17" key="1">
    <citation type="journal article" date="2004" name="Nature">
        <title>Genome duplication in the teleost fish Tetraodon nigroviridis reveals the early vertebrate proto-karyotype.</title>
        <authorList>
            <person name="Jaillon O."/>
            <person name="Aury J.-M."/>
            <person name="Brunet F."/>
            <person name="Petit J.-L."/>
            <person name="Stange-Thomann N."/>
            <person name="Mauceli E."/>
            <person name="Bouneau L."/>
            <person name="Fischer C."/>
            <person name="Ozouf-Costaz C."/>
            <person name="Bernot A."/>
            <person name="Nicaud S."/>
            <person name="Jaffe D."/>
            <person name="Fisher S."/>
            <person name="Lutfalla G."/>
            <person name="Dossat C."/>
            <person name="Segurens B."/>
            <person name="Dasilva C."/>
            <person name="Salanoubat M."/>
            <person name="Levy M."/>
            <person name="Boudet N."/>
            <person name="Castellano S."/>
            <person name="Anthouard V."/>
            <person name="Jubin C."/>
            <person name="Castelli V."/>
            <person name="Katinka M."/>
            <person name="Vacherie B."/>
            <person name="Biemont C."/>
            <person name="Skalli Z."/>
            <person name="Cattolico L."/>
            <person name="Poulain J."/>
            <person name="De Berardinis V."/>
            <person name="Cruaud C."/>
            <person name="Duprat S."/>
            <person name="Brottier P."/>
            <person name="Coutanceau J.-P."/>
            <person name="Gouzy J."/>
            <person name="Parra G."/>
            <person name="Lardier G."/>
            <person name="Chapple C."/>
            <person name="McKernan K.J."/>
            <person name="McEwan P."/>
            <person name="Bosak S."/>
            <person name="Kellis M."/>
            <person name="Volff J.-N."/>
            <person name="Guigo R."/>
            <person name="Zody M.C."/>
            <person name="Mesirov J."/>
            <person name="Lindblad-Toh K."/>
            <person name="Birren B."/>
            <person name="Nusbaum C."/>
            <person name="Kahn D."/>
            <person name="Robinson-Rechavi M."/>
            <person name="Laudet V."/>
            <person name="Schachter V."/>
            <person name="Quetier F."/>
            <person name="Saurin W."/>
            <person name="Scarpelli C."/>
            <person name="Wincker P."/>
            <person name="Lander E.S."/>
            <person name="Weissenbach J."/>
            <person name="Roest Crollius H."/>
        </authorList>
    </citation>
    <scope>NUCLEOTIDE SEQUENCE [LARGE SCALE GENOMIC DNA]</scope>
</reference>
<feature type="transmembrane region" description="Helical" evidence="14">
    <location>
        <begin position="143"/>
        <end position="164"/>
    </location>
</feature>
<dbReference type="Proteomes" id="UP000007303">
    <property type="component" value="Unassembled WGS sequence"/>
</dbReference>
<keyword evidence="11" id="KW-0325">Glycoprotein</keyword>
<proteinExistence type="inferred from homology"/>
<dbReference type="AlphaFoldDB" id="H3DFL7"/>
<dbReference type="PRINTS" id="PR00237">
    <property type="entry name" value="GPCRRHODOPSN"/>
</dbReference>
<dbReference type="PROSITE" id="PS50262">
    <property type="entry name" value="G_PROTEIN_RECEP_F1_2"/>
    <property type="match status" value="1"/>
</dbReference>
<evidence type="ECO:0000256" key="8">
    <source>
        <dbReference type="ARBA" id="ARBA00023136"/>
    </source>
</evidence>
<dbReference type="PRINTS" id="PR00245">
    <property type="entry name" value="OLFACTORYR"/>
</dbReference>
<evidence type="ECO:0000313" key="16">
    <source>
        <dbReference type="Ensembl" id="ENSTNIP00000019311.1"/>
    </source>
</evidence>
<comment type="similarity">
    <text evidence="13">Belongs to the G-protein coupled receptor 1 family.</text>
</comment>
<dbReference type="SUPFAM" id="SSF81321">
    <property type="entry name" value="Family A G protein-coupled receptor-like"/>
    <property type="match status" value="1"/>
</dbReference>
<keyword evidence="4 13" id="KW-0812">Transmembrane</keyword>
<dbReference type="PANTHER" id="PTHR26451">
    <property type="entry name" value="G_PROTEIN_RECEP_F1_2 DOMAIN-CONTAINING PROTEIN"/>
    <property type="match status" value="1"/>
</dbReference>
<evidence type="ECO:0000256" key="6">
    <source>
        <dbReference type="ARBA" id="ARBA00022989"/>
    </source>
</evidence>
<dbReference type="InterPro" id="IPR000725">
    <property type="entry name" value="Olfact_rcpt"/>
</dbReference>
<keyword evidence="17" id="KW-1185">Reference proteome</keyword>
<dbReference type="GeneTree" id="ENSGT00940000165062"/>
<dbReference type="GO" id="GO:0004930">
    <property type="term" value="F:G protein-coupled receptor activity"/>
    <property type="evidence" value="ECO:0007669"/>
    <property type="project" value="UniProtKB-KW"/>
</dbReference>
<evidence type="ECO:0000313" key="17">
    <source>
        <dbReference type="Proteomes" id="UP000007303"/>
    </source>
</evidence>
<evidence type="ECO:0000259" key="15">
    <source>
        <dbReference type="PROSITE" id="PS50262"/>
    </source>
</evidence>
<dbReference type="PANTHER" id="PTHR26451:SF854">
    <property type="entry name" value="ODORANT RECEPTOR-RELATED"/>
    <property type="match status" value="1"/>
</dbReference>
<evidence type="ECO:0000256" key="9">
    <source>
        <dbReference type="ARBA" id="ARBA00023157"/>
    </source>
</evidence>
<keyword evidence="2 14" id="KW-1003">Cell membrane</keyword>
<dbReference type="HOGENOM" id="CLU_012526_0_1_1"/>
<dbReference type="PROSITE" id="PS00237">
    <property type="entry name" value="G_PROTEIN_RECEP_F1_1"/>
    <property type="match status" value="1"/>
</dbReference>
<evidence type="ECO:0000256" key="7">
    <source>
        <dbReference type="ARBA" id="ARBA00023040"/>
    </source>
</evidence>
<keyword evidence="9" id="KW-1015">Disulfide bond</keyword>
<dbReference type="InParanoid" id="H3DFL7"/>
<sequence length="314" mass="35743">MSSNISFSALTLLHLEKLNLSSHIYMYLMLIFVTLLYVVMILCNMMVLLAIAWCKELHQPMFILLFSLPISDMIGATAFFPQLLWSIATQNSSIPYAACFIQAYLIHVYGTGNLMILSVMAYDRYIAICFPLRYHEILSPLTLVKMILSVWVITLSVMGSVFLLHKQYKICRTNIVDFYCNNPSLLKLMCGETNVSNYYGLVFIVLVQGAPLAMMVYTYAQILYVCVSTKSTDARQKAIQTCSSHLLVYILLQVNTLFTLLAHRNPNVHPSIRRAFGLSVLVFPPLLDPIIYGLRVKKLKKGLKMLLKSQCFYK</sequence>
<organism evidence="16 17">
    <name type="scientific">Tetraodon nigroviridis</name>
    <name type="common">Spotted green pufferfish</name>
    <name type="synonym">Chelonodon nigroviridis</name>
    <dbReference type="NCBI Taxonomy" id="99883"/>
    <lineage>
        <taxon>Eukaryota</taxon>
        <taxon>Metazoa</taxon>
        <taxon>Chordata</taxon>
        <taxon>Craniata</taxon>
        <taxon>Vertebrata</taxon>
        <taxon>Euteleostomi</taxon>
        <taxon>Actinopterygii</taxon>
        <taxon>Neopterygii</taxon>
        <taxon>Teleostei</taxon>
        <taxon>Neoteleostei</taxon>
        <taxon>Acanthomorphata</taxon>
        <taxon>Eupercaria</taxon>
        <taxon>Tetraodontiformes</taxon>
        <taxon>Tetradontoidea</taxon>
        <taxon>Tetraodontidae</taxon>
        <taxon>Tetraodon</taxon>
    </lineage>
</organism>
<reference evidence="16" key="3">
    <citation type="submission" date="2025-09" db="UniProtKB">
        <authorList>
            <consortium name="Ensembl"/>
        </authorList>
    </citation>
    <scope>IDENTIFICATION</scope>
</reference>
<dbReference type="InterPro" id="IPR017452">
    <property type="entry name" value="GPCR_Rhodpsn_7TM"/>
</dbReference>
<dbReference type="GO" id="GO:0004984">
    <property type="term" value="F:olfactory receptor activity"/>
    <property type="evidence" value="ECO:0007669"/>
    <property type="project" value="InterPro"/>
</dbReference>
<evidence type="ECO:0000256" key="10">
    <source>
        <dbReference type="ARBA" id="ARBA00023170"/>
    </source>
</evidence>
<keyword evidence="5 14" id="KW-0552">Olfaction</keyword>
<evidence type="ECO:0000256" key="4">
    <source>
        <dbReference type="ARBA" id="ARBA00022692"/>
    </source>
</evidence>
<keyword evidence="10 13" id="KW-0675">Receptor</keyword>
<dbReference type="Ensembl" id="ENSTNIT00000019540.1">
    <property type="protein sequence ID" value="ENSTNIP00000019311.1"/>
    <property type="gene ID" value="ENSTNIG00000016218.1"/>
</dbReference>
<keyword evidence="12 13" id="KW-0807">Transducer</keyword>
<feature type="transmembrane region" description="Helical" evidence="14">
    <location>
        <begin position="198"/>
        <end position="225"/>
    </location>
</feature>
<evidence type="ECO:0000256" key="13">
    <source>
        <dbReference type="RuleBase" id="RU000688"/>
    </source>
</evidence>
<dbReference type="GO" id="GO:0005886">
    <property type="term" value="C:plasma membrane"/>
    <property type="evidence" value="ECO:0007669"/>
    <property type="project" value="UniProtKB-SubCell"/>
</dbReference>
<keyword evidence="6 14" id="KW-1133">Transmembrane helix</keyword>